<dbReference type="PANTHER" id="PTHR30566">
    <property type="entry name" value="YNAI-RELATED MECHANOSENSITIVE ION CHANNEL"/>
    <property type="match status" value="1"/>
</dbReference>
<feature type="transmembrane region" description="Helical" evidence="7">
    <location>
        <begin position="15"/>
        <end position="35"/>
    </location>
</feature>
<feature type="domain" description="Mechanosensitive ion channel MscS C-terminal" evidence="9">
    <location>
        <begin position="263"/>
        <end position="349"/>
    </location>
</feature>
<protein>
    <recommendedName>
        <fullName evidence="12">Mechanosensitive ion channel family protein</fullName>
    </recommendedName>
</protein>
<evidence type="ECO:0000256" key="6">
    <source>
        <dbReference type="ARBA" id="ARBA00023136"/>
    </source>
</evidence>
<name>A0A382HF86_9ZZZZ</name>
<dbReference type="PANTHER" id="PTHR30566:SF25">
    <property type="entry name" value="INNER MEMBRANE PROTEIN"/>
    <property type="match status" value="1"/>
</dbReference>
<dbReference type="InterPro" id="IPR006685">
    <property type="entry name" value="MscS_channel_2nd"/>
</dbReference>
<dbReference type="Pfam" id="PF00924">
    <property type="entry name" value="MS_channel_2nd"/>
    <property type="match status" value="1"/>
</dbReference>
<organism evidence="11">
    <name type="scientific">marine metagenome</name>
    <dbReference type="NCBI Taxonomy" id="408172"/>
    <lineage>
        <taxon>unclassified sequences</taxon>
        <taxon>metagenomes</taxon>
        <taxon>ecological metagenomes</taxon>
    </lineage>
</organism>
<evidence type="ECO:0000256" key="4">
    <source>
        <dbReference type="ARBA" id="ARBA00022692"/>
    </source>
</evidence>
<dbReference type="GO" id="GO:0055085">
    <property type="term" value="P:transmembrane transport"/>
    <property type="evidence" value="ECO:0007669"/>
    <property type="project" value="InterPro"/>
</dbReference>
<keyword evidence="5 7" id="KW-1133">Transmembrane helix</keyword>
<evidence type="ECO:0000256" key="7">
    <source>
        <dbReference type="SAM" id="Phobius"/>
    </source>
</evidence>
<reference evidence="11" key="1">
    <citation type="submission" date="2018-05" db="EMBL/GenBank/DDBJ databases">
        <authorList>
            <person name="Lanie J.A."/>
            <person name="Ng W.-L."/>
            <person name="Kazmierczak K.M."/>
            <person name="Andrzejewski T.M."/>
            <person name="Davidsen T.M."/>
            <person name="Wayne K.J."/>
            <person name="Tettelin H."/>
            <person name="Glass J.I."/>
            <person name="Rusch D."/>
            <person name="Podicherti R."/>
            <person name="Tsui H.-C.T."/>
            <person name="Winkler M.E."/>
        </authorList>
    </citation>
    <scope>NUCLEOTIDE SEQUENCE</scope>
</reference>
<evidence type="ECO:0000313" key="11">
    <source>
        <dbReference type="EMBL" id="SVB85970.1"/>
    </source>
</evidence>
<dbReference type="SUPFAM" id="SSF50182">
    <property type="entry name" value="Sm-like ribonucleoproteins"/>
    <property type="match status" value="1"/>
</dbReference>
<dbReference type="EMBL" id="UINC01060935">
    <property type="protein sequence ID" value="SVB85970.1"/>
    <property type="molecule type" value="Genomic_DNA"/>
</dbReference>
<evidence type="ECO:0000259" key="10">
    <source>
        <dbReference type="Pfam" id="PF21088"/>
    </source>
</evidence>
<keyword evidence="4 7" id="KW-0812">Transmembrane</keyword>
<dbReference type="InterPro" id="IPR049142">
    <property type="entry name" value="MS_channel_1st"/>
</dbReference>
<dbReference type="InterPro" id="IPR011014">
    <property type="entry name" value="MscS_channel_TM-2"/>
</dbReference>
<gene>
    <name evidence="11" type="ORF">METZ01_LOCUS238824</name>
</gene>
<dbReference type="InterPro" id="IPR010920">
    <property type="entry name" value="LSM_dom_sf"/>
</dbReference>
<dbReference type="AlphaFoldDB" id="A0A382HF86"/>
<feature type="domain" description="Mechanosensitive ion channel transmembrane helices 2/3" evidence="10">
    <location>
        <begin position="145"/>
        <end position="185"/>
    </location>
</feature>
<comment type="subcellular location">
    <subcellularLocation>
        <location evidence="1">Cell membrane</location>
        <topology evidence="1">Multi-pass membrane protein</topology>
    </subcellularLocation>
</comment>
<dbReference type="Gene3D" id="2.30.30.60">
    <property type="match status" value="1"/>
</dbReference>
<evidence type="ECO:0000256" key="1">
    <source>
        <dbReference type="ARBA" id="ARBA00004651"/>
    </source>
</evidence>
<feature type="transmembrane region" description="Helical" evidence="7">
    <location>
        <begin position="145"/>
        <end position="163"/>
    </location>
</feature>
<dbReference type="Pfam" id="PF21082">
    <property type="entry name" value="MS_channel_3rd"/>
    <property type="match status" value="1"/>
</dbReference>
<dbReference type="SUPFAM" id="SSF82861">
    <property type="entry name" value="Mechanosensitive channel protein MscS (YggB), transmembrane region"/>
    <property type="match status" value="1"/>
</dbReference>
<feature type="domain" description="Mechanosensitive ion channel MscS" evidence="8">
    <location>
        <begin position="187"/>
        <end position="252"/>
    </location>
</feature>
<dbReference type="Pfam" id="PF21088">
    <property type="entry name" value="MS_channel_1st"/>
    <property type="match status" value="1"/>
</dbReference>
<dbReference type="GO" id="GO:0005886">
    <property type="term" value="C:plasma membrane"/>
    <property type="evidence" value="ECO:0007669"/>
    <property type="project" value="UniProtKB-SubCell"/>
</dbReference>
<dbReference type="InterPro" id="IPR023408">
    <property type="entry name" value="MscS_beta-dom_sf"/>
</dbReference>
<proteinExistence type="inferred from homology"/>
<dbReference type="InterPro" id="IPR011066">
    <property type="entry name" value="MscS_channel_C_sf"/>
</dbReference>
<comment type="similarity">
    <text evidence="2">Belongs to the MscS (TC 1.A.23) family.</text>
</comment>
<evidence type="ECO:0000259" key="9">
    <source>
        <dbReference type="Pfam" id="PF21082"/>
    </source>
</evidence>
<dbReference type="Gene3D" id="1.10.287.1260">
    <property type="match status" value="1"/>
</dbReference>
<evidence type="ECO:0000256" key="5">
    <source>
        <dbReference type="ARBA" id="ARBA00022989"/>
    </source>
</evidence>
<sequence length="372" mass="41156">MNLILPELFTWKETLYSLITLLCFAIAGIAISWAINRYVHKWVGDTSNNYDDLILQAVRGPITWELILFGLLTTTQTTSYIGDIIADATFSVIQALMIVVAALGLKNIITGLIEEFATKPQSAPDEDFQISDLVDAKALPFWRRLFNVVIVSLGVLFVFQALGVQISPILAGLGIGGIAVALAIQPLLSNLIASSFMLSDSSLRVGDLIEIEGTTFGYVDDIGWRATRVRTFDNNIVMVPNATLANSTVTNFDSTDPAADARLIVGVAYEVDLDHVEQVCREILESLKSDFAEITITEKDPVVWFTAFGDSNIDILLKIRSKTLADSYTLQHELLKRTHKRFQDENIVINYPARRLILEEGDTTGLIRSPNM</sequence>
<dbReference type="SUPFAM" id="SSF82689">
    <property type="entry name" value="Mechanosensitive channel protein MscS (YggB), C-terminal domain"/>
    <property type="match status" value="1"/>
</dbReference>
<evidence type="ECO:0008006" key="12">
    <source>
        <dbReference type="Google" id="ProtNLM"/>
    </source>
</evidence>
<accession>A0A382HF86</accession>
<feature type="transmembrane region" description="Helical" evidence="7">
    <location>
        <begin position="169"/>
        <end position="188"/>
    </location>
</feature>
<evidence type="ECO:0000259" key="8">
    <source>
        <dbReference type="Pfam" id="PF00924"/>
    </source>
</evidence>
<keyword evidence="6 7" id="KW-0472">Membrane</keyword>
<evidence type="ECO:0000256" key="2">
    <source>
        <dbReference type="ARBA" id="ARBA00008017"/>
    </source>
</evidence>
<dbReference type="InterPro" id="IPR049278">
    <property type="entry name" value="MS_channel_C"/>
</dbReference>
<dbReference type="Gene3D" id="3.30.70.100">
    <property type="match status" value="1"/>
</dbReference>
<keyword evidence="3" id="KW-1003">Cell membrane</keyword>
<evidence type="ECO:0000256" key="3">
    <source>
        <dbReference type="ARBA" id="ARBA00022475"/>
    </source>
</evidence>